<sequence length="92" mass="9857">MLTGYLSTFCIGKSYKRYLISRFCVYWGAPTPGDYDGDSGSFILNGDGAVTGLLWGGVLHEDLDVGLASSMSDVMESIKEKIGGLVSVELPQ</sequence>
<dbReference type="SUPFAM" id="SSF50494">
    <property type="entry name" value="Trypsin-like serine proteases"/>
    <property type="match status" value="1"/>
</dbReference>
<comment type="caution">
    <text evidence="1">The sequence shown here is derived from an EMBL/GenBank/DDBJ whole genome shotgun (WGS) entry which is preliminary data.</text>
</comment>
<dbReference type="EMBL" id="LACB01000433">
    <property type="protein sequence ID" value="KAJ9483416.1"/>
    <property type="molecule type" value="Genomic_DNA"/>
</dbReference>
<keyword evidence="2" id="KW-1185">Reference proteome</keyword>
<proteinExistence type="predicted"/>
<reference evidence="1" key="2">
    <citation type="journal article" date="2016" name="Fungal Biol.">
        <title>Ochratoxin A production by Penicillium thymicola.</title>
        <authorList>
            <person name="Nguyen H.D.T."/>
            <person name="McMullin D.R."/>
            <person name="Ponomareva E."/>
            <person name="Riley R."/>
            <person name="Pomraning K.R."/>
            <person name="Baker S.E."/>
            <person name="Seifert K.A."/>
        </authorList>
    </citation>
    <scope>NUCLEOTIDE SEQUENCE</scope>
    <source>
        <strain evidence="1">DAOM 180753</strain>
    </source>
</reference>
<organism evidence="1 2">
    <name type="scientific">Penicillium thymicola</name>
    <dbReference type="NCBI Taxonomy" id="293382"/>
    <lineage>
        <taxon>Eukaryota</taxon>
        <taxon>Fungi</taxon>
        <taxon>Dikarya</taxon>
        <taxon>Ascomycota</taxon>
        <taxon>Pezizomycotina</taxon>
        <taxon>Eurotiomycetes</taxon>
        <taxon>Eurotiomycetidae</taxon>
        <taxon>Eurotiales</taxon>
        <taxon>Aspergillaceae</taxon>
        <taxon>Penicillium</taxon>
    </lineage>
</organism>
<dbReference type="Proteomes" id="UP001227192">
    <property type="component" value="Unassembled WGS sequence"/>
</dbReference>
<evidence type="ECO:0000313" key="1">
    <source>
        <dbReference type="EMBL" id="KAJ9483416.1"/>
    </source>
</evidence>
<protein>
    <submittedName>
        <fullName evidence="1">Uncharacterized protein</fullName>
    </submittedName>
</protein>
<dbReference type="InterPro" id="IPR009003">
    <property type="entry name" value="Peptidase_S1_PA"/>
</dbReference>
<evidence type="ECO:0000313" key="2">
    <source>
        <dbReference type="Proteomes" id="UP001227192"/>
    </source>
</evidence>
<accession>A0AAI9X473</accession>
<name>A0AAI9X473_PENTH</name>
<dbReference type="AlphaFoldDB" id="A0AAI9X473"/>
<reference evidence="1" key="1">
    <citation type="submission" date="2015-06" db="EMBL/GenBank/DDBJ databases">
        <authorList>
            <person name="Nguyen H."/>
        </authorList>
    </citation>
    <scope>NUCLEOTIDE SEQUENCE</scope>
    <source>
        <strain evidence="1">DAOM 180753</strain>
    </source>
</reference>
<gene>
    <name evidence="1" type="ORF">VN97_g9993</name>
</gene>